<sequence>MFWYVIGCSGCIYLGYIYNERISEYANLCFITMLWRYCMMEVRVKRAIKYVFSNNVSDIYLYHRGNVIQMSLAECISLDVHNDSILYSYCIDNDNLSRYFENLNDMKTEYNENHTLATNRGPRQIISATLYDTHNQSYNVTPSKLTLESIGNNLYTNRFLHNLFDIHYTIQYYTIHIMDDAMNEYTLHHSCELHDTLKVTEDGFIIQRHQ</sequence>
<organism evidence="1">
    <name type="scientific">viral metagenome</name>
    <dbReference type="NCBI Taxonomy" id="1070528"/>
    <lineage>
        <taxon>unclassified sequences</taxon>
        <taxon>metagenomes</taxon>
        <taxon>organismal metagenomes</taxon>
    </lineage>
</organism>
<protein>
    <submittedName>
        <fullName evidence="1">Uncharacterized protein</fullName>
    </submittedName>
</protein>
<proteinExistence type="predicted"/>
<name>A0A6C0JWJ8_9ZZZZ</name>
<dbReference type="EMBL" id="MN740707">
    <property type="protein sequence ID" value="QHU09301.1"/>
    <property type="molecule type" value="Genomic_DNA"/>
</dbReference>
<reference evidence="1" key="1">
    <citation type="journal article" date="2020" name="Nature">
        <title>Giant virus diversity and host interactions through global metagenomics.</title>
        <authorList>
            <person name="Schulz F."/>
            <person name="Roux S."/>
            <person name="Paez-Espino D."/>
            <person name="Jungbluth S."/>
            <person name="Walsh D.A."/>
            <person name="Denef V.J."/>
            <person name="McMahon K.D."/>
            <person name="Konstantinidis K.T."/>
            <person name="Eloe-Fadrosh E.A."/>
            <person name="Kyrpides N.C."/>
            <person name="Woyke T."/>
        </authorList>
    </citation>
    <scope>NUCLEOTIDE SEQUENCE</scope>
    <source>
        <strain evidence="1">GVMAG-S-1074260-58</strain>
    </source>
</reference>
<evidence type="ECO:0000313" key="1">
    <source>
        <dbReference type="EMBL" id="QHU09301.1"/>
    </source>
</evidence>
<dbReference type="AlphaFoldDB" id="A0A6C0JWJ8"/>
<accession>A0A6C0JWJ8</accession>